<dbReference type="InterPro" id="IPR036188">
    <property type="entry name" value="FAD/NAD-bd_sf"/>
</dbReference>
<reference evidence="7 8" key="1">
    <citation type="submission" date="2018-10" db="EMBL/GenBank/DDBJ databases">
        <title>Genome sequencing of Mucilaginibacter sp. HYN0043.</title>
        <authorList>
            <person name="Kim M."/>
            <person name="Yi H."/>
        </authorList>
    </citation>
    <scope>NUCLEOTIDE SEQUENCE [LARGE SCALE GENOMIC DNA]</scope>
    <source>
        <strain evidence="7 8">HYN0043</strain>
    </source>
</reference>
<feature type="domain" description="Amine oxidase" evidence="6">
    <location>
        <begin position="14"/>
        <end position="487"/>
    </location>
</feature>
<dbReference type="InterPro" id="IPR054840">
    <property type="entry name" value="hydcarot_desat_CrtD"/>
</dbReference>
<evidence type="ECO:0000256" key="5">
    <source>
        <dbReference type="RuleBase" id="RU362075"/>
    </source>
</evidence>
<dbReference type="AlphaFoldDB" id="A0A494VW67"/>
<evidence type="ECO:0000256" key="1">
    <source>
        <dbReference type="ARBA" id="ARBA00004829"/>
    </source>
</evidence>
<comment type="pathway">
    <text evidence="1 5">Carotenoid biosynthesis.</text>
</comment>
<dbReference type="EMBL" id="CP032869">
    <property type="protein sequence ID" value="AYL99234.1"/>
    <property type="molecule type" value="Genomic_DNA"/>
</dbReference>
<dbReference type="GO" id="GO:0016117">
    <property type="term" value="P:carotenoid biosynthetic process"/>
    <property type="evidence" value="ECO:0007669"/>
    <property type="project" value="UniProtKB-KW"/>
</dbReference>
<dbReference type="KEGG" id="muh:HYN43_029955"/>
<dbReference type="OrthoDB" id="9774675at2"/>
<protein>
    <submittedName>
        <fullName evidence="7">Phytoene desaturase</fullName>
    </submittedName>
</protein>
<dbReference type="Pfam" id="PF01593">
    <property type="entry name" value="Amino_oxidase"/>
    <property type="match status" value="1"/>
</dbReference>
<dbReference type="PANTHER" id="PTHR43734:SF7">
    <property type="entry name" value="4,4'-DIAPONEUROSPORENE OXYGENASE"/>
    <property type="match status" value="1"/>
</dbReference>
<evidence type="ECO:0000313" key="7">
    <source>
        <dbReference type="EMBL" id="AYL99234.1"/>
    </source>
</evidence>
<keyword evidence="4 5" id="KW-0560">Oxidoreductase</keyword>
<dbReference type="NCBIfam" id="TIGR02734">
    <property type="entry name" value="crtI_fam"/>
    <property type="match status" value="1"/>
</dbReference>
<evidence type="ECO:0000256" key="4">
    <source>
        <dbReference type="ARBA" id="ARBA00023002"/>
    </source>
</evidence>
<dbReference type="PANTHER" id="PTHR43734">
    <property type="entry name" value="PHYTOENE DESATURASE"/>
    <property type="match status" value="1"/>
</dbReference>
<keyword evidence="8" id="KW-1185">Reference proteome</keyword>
<comment type="similarity">
    <text evidence="2 5">Belongs to the carotenoid/retinoid oxidoreductase family.</text>
</comment>
<accession>A0A494VW67</accession>
<keyword evidence="3 5" id="KW-0125">Carotenoid biosynthesis</keyword>
<dbReference type="Proteomes" id="UP000270046">
    <property type="component" value="Chromosome"/>
</dbReference>
<organism evidence="7 8">
    <name type="scientific">Mucilaginibacter celer</name>
    <dbReference type="NCBI Taxonomy" id="2305508"/>
    <lineage>
        <taxon>Bacteria</taxon>
        <taxon>Pseudomonadati</taxon>
        <taxon>Bacteroidota</taxon>
        <taxon>Sphingobacteriia</taxon>
        <taxon>Sphingobacteriales</taxon>
        <taxon>Sphingobacteriaceae</taxon>
        <taxon>Mucilaginibacter</taxon>
    </lineage>
</organism>
<dbReference type="InterPro" id="IPR002937">
    <property type="entry name" value="Amino_oxidase"/>
</dbReference>
<evidence type="ECO:0000256" key="3">
    <source>
        <dbReference type="ARBA" id="ARBA00022746"/>
    </source>
</evidence>
<proteinExistence type="inferred from homology"/>
<evidence type="ECO:0000259" key="6">
    <source>
        <dbReference type="Pfam" id="PF01593"/>
    </source>
</evidence>
<sequence>MSRQHKALIIGAGIAGIATAIRLAIKGYQVEVYEANSYPGGKLSQFTQSGYRFDAGPSLFTMPQYIDELFRLAGKEPSQYFRYQQLDEVCRYFYEDGTRLTAYADADRFASEVSEKTNEPSSSVDHYFKKSGIIYNITNHVFLERSLHLLKTYLRWDTFKSILRFGKIDPFRTMHKANESFFKDARMVQFFDRYATYNGSNPYSAPATLNVIPHLEQHFGAYFPEGGMYSITDSLVQLAEGLGVKFHYNSKVDEIVLDGRIAKGIKVNGEVINADAVLSNMDVWFTYHRLLNKYPQLKPQKILSQERSSSALIFYWGIKKQFMQLDLHNIFFSADYEAEFDAIWKDKSIYHDPTVYLNISSKYKTDDAPEGCENWFTMINVPANTGQDWGKFITEARKDILNKLSRLLGEDISKLIVCESILDPRSIESRTSSYQGSLYGTSSNSQFAAFLRHANQSSKIKGLYFCGGSVHPGGGIPLCLLSAKIVSEMLP</sequence>
<evidence type="ECO:0000313" key="8">
    <source>
        <dbReference type="Proteomes" id="UP000270046"/>
    </source>
</evidence>
<dbReference type="RefSeq" id="WP_119407475.1">
    <property type="nucleotide sequence ID" value="NZ_CP032869.1"/>
</dbReference>
<evidence type="ECO:0000256" key="2">
    <source>
        <dbReference type="ARBA" id="ARBA00006046"/>
    </source>
</evidence>
<name>A0A494VW67_9SPHI</name>
<dbReference type="InterPro" id="IPR014105">
    <property type="entry name" value="Carotenoid/retinoid_OxRdtase"/>
</dbReference>
<dbReference type="NCBIfam" id="NF042421">
    <property type="entry name" value="hydcarot_desat_CrtD"/>
    <property type="match status" value="1"/>
</dbReference>
<dbReference type="Gene3D" id="3.50.50.60">
    <property type="entry name" value="FAD/NAD(P)-binding domain"/>
    <property type="match status" value="2"/>
</dbReference>
<dbReference type="GO" id="GO:0016491">
    <property type="term" value="F:oxidoreductase activity"/>
    <property type="evidence" value="ECO:0007669"/>
    <property type="project" value="UniProtKB-KW"/>
</dbReference>
<dbReference type="SUPFAM" id="SSF51905">
    <property type="entry name" value="FAD/NAD(P)-binding domain"/>
    <property type="match status" value="1"/>
</dbReference>
<gene>
    <name evidence="7" type="primary">crtI</name>
    <name evidence="7" type="ORF">HYN43_029955</name>
</gene>